<dbReference type="RefSeq" id="WP_110579899.1">
    <property type="nucleotide sequence ID" value="NZ_BDSG01000087.1"/>
</dbReference>
<reference evidence="1 2" key="1">
    <citation type="journal article" date="2018" name="Front. Microbiol.">
        <title>Adaptation of the Freshwater Bloom-Forming Cyanobacterium Microcystis aeruginosa to Brackish Water Is Driven by Recent Horizontal Transfer of Sucrose Genes.</title>
        <authorList>
            <person name="Tanabe Y."/>
            <person name="Hodoki Y."/>
            <person name="Sano T."/>
            <person name="Tada K."/>
            <person name="Watanabe M.M."/>
        </authorList>
    </citation>
    <scope>NUCLEOTIDE SEQUENCE [LARGE SCALE GENOMIC DNA]</scope>
    <source>
        <strain evidence="1 2">Sj</strain>
    </source>
</reference>
<protein>
    <submittedName>
        <fullName evidence="1">Uncharacterized protein</fullName>
    </submittedName>
</protein>
<organism evidence="1 2">
    <name type="scientific">Microcystis aeruginosa Sj</name>
    <dbReference type="NCBI Taxonomy" id="1979544"/>
    <lineage>
        <taxon>Bacteria</taxon>
        <taxon>Bacillati</taxon>
        <taxon>Cyanobacteriota</taxon>
        <taxon>Cyanophyceae</taxon>
        <taxon>Oscillatoriophycideae</taxon>
        <taxon>Chroococcales</taxon>
        <taxon>Microcystaceae</taxon>
        <taxon>Microcystis</taxon>
    </lineage>
</organism>
<proteinExistence type="predicted"/>
<dbReference type="AlphaFoldDB" id="A0A2Z6V0M1"/>
<accession>A0A2Z6V0M1</accession>
<dbReference type="EMBL" id="BDSG01000087">
    <property type="protein sequence ID" value="GBL11668.1"/>
    <property type="molecule type" value="Genomic_DNA"/>
</dbReference>
<name>A0A2Z6V0M1_MICAE</name>
<evidence type="ECO:0000313" key="2">
    <source>
        <dbReference type="Proteomes" id="UP000248272"/>
    </source>
</evidence>
<sequence length="123" mass="14261">MRTAIFFWQDAEQIPILKSLIQEALHLGYTRFLTTLFLENDQGLVFSIESESIDDFPLDNLFRADHILLVDEPLLWLCDRGEQVFAVWDGSDDETLTCLGFLKAWGLPVNYVNPYRTFTLETI</sequence>
<gene>
    <name evidence="1" type="ORF">MSj_03176</name>
</gene>
<evidence type="ECO:0000313" key="1">
    <source>
        <dbReference type="EMBL" id="GBL11668.1"/>
    </source>
</evidence>
<comment type="caution">
    <text evidence="1">The sequence shown here is derived from an EMBL/GenBank/DDBJ whole genome shotgun (WGS) entry which is preliminary data.</text>
</comment>
<dbReference type="Proteomes" id="UP000248272">
    <property type="component" value="Unassembled WGS sequence"/>
</dbReference>